<dbReference type="InterPro" id="IPR006130">
    <property type="entry name" value="Asp/Orn_carbamoylTrfase"/>
</dbReference>
<dbReference type="FunCoup" id="A7AWM0">
    <property type="interactions" value="119"/>
</dbReference>
<dbReference type="VEuPathDB" id="PiroplasmaDB:BBOV_I003660"/>
<keyword evidence="12" id="KW-1185">Reference proteome</keyword>
<dbReference type="EC" id="2.1.3.2" evidence="3"/>
<evidence type="ECO:0000256" key="4">
    <source>
        <dbReference type="ARBA" id="ARBA00022679"/>
    </source>
</evidence>
<dbReference type="InterPro" id="IPR036901">
    <property type="entry name" value="Asp/Orn_carbamoylTrfase_sf"/>
</dbReference>
<evidence type="ECO:0000259" key="9">
    <source>
        <dbReference type="Pfam" id="PF00185"/>
    </source>
</evidence>
<dbReference type="PROSITE" id="PS00097">
    <property type="entry name" value="CARBAMOYLTRANSFERASE"/>
    <property type="match status" value="1"/>
</dbReference>
<name>A7AWM0_BABBO</name>
<dbReference type="GO" id="GO:0004070">
    <property type="term" value="F:aspartate carbamoyltransferase activity"/>
    <property type="evidence" value="ECO:0007669"/>
    <property type="project" value="UniProtKB-EC"/>
</dbReference>
<evidence type="ECO:0000259" key="10">
    <source>
        <dbReference type="Pfam" id="PF02729"/>
    </source>
</evidence>
<evidence type="ECO:0000256" key="5">
    <source>
        <dbReference type="ARBA" id="ARBA00022975"/>
    </source>
</evidence>
<dbReference type="FunFam" id="3.40.50.1370:FF:000002">
    <property type="entry name" value="Aspartate carbamoyltransferase 2"/>
    <property type="match status" value="1"/>
</dbReference>
<proteinExistence type="inferred from homology"/>
<dbReference type="PRINTS" id="PR00101">
    <property type="entry name" value="ATCASE"/>
</dbReference>
<dbReference type="InterPro" id="IPR002082">
    <property type="entry name" value="Asp_carbamoyltransf"/>
</dbReference>
<dbReference type="GeneID" id="5477232"/>
<evidence type="ECO:0000256" key="1">
    <source>
        <dbReference type="ARBA" id="ARBA00004852"/>
    </source>
</evidence>
<accession>A7AWM0</accession>
<dbReference type="PANTHER" id="PTHR45753:SF6">
    <property type="entry name" value="ASPARTATE CARBAMOYLTRANSFERASE"/>
    <property type="match status" value="1"/>
</dbReference>
<comment type="pathway">
    <text evidence="1">Pyrimidine metabolism; UMP biosynthesis via de novo pathway; (S)-dihydroorotate from bicarbonate: step 2/3.</text>
</comment>
<dbReference type="HAMAP" id="MF_00001">
    <property type="entry name" value="Asp_carb_tr"/>
    <property type="match status" value="1"/>
</dbReference>
<evidence type="ECO:0000256" key="3">
    <source>
        <dbReference type="ARBA" id="ARBA00013008"/>
    </source>
</evidence>
<keyword evidence="4 8" id="KW-0808">Transferase</keyword>
<evidence type="ECO:0000256" key="8">
    <source>
        <dbReference type="RuleBase" id="RU003634"/>
    </source>
</evidence>
<dbReference type="Pfam" id="PF02729">
    <property type="entry name" value="OTCace_N"/>
    <property type="match status" value="1"/>
</dbReference>
<comment type="function">
    <text evidence="6">Catalyzes the condensation of carbamoyl phosphate and aspartate to form carbamoyl aspartate and inorganic phosphate, the committed step in the de novo pyrimidine nucleotide biosynthesis pathway.</text>
</comment>
<feature type="domain" description="Aspartate/ornithine carbamoyltransferase carbamoyl-P binding" evidence="10">
    <location>
        <begin position="67"/>
        <end position="206"/>
    </location>
</feature>
<dbReference type="PANTHER" id="PTHR45753">
    <property type="entry name" value="ORNITHINE CARBAMOYLTRANSFERASE, MITOCHONDRIAL"/>
    <property type="match status" value="1"/>
</dbReference>
<reference evidence="11 12" key="1">
    <citation type="journal article" date="2007" name="PLoS Pathog.">
        <title>Genome sequence of Babesia bovis and comparative analysis of apicomplexan hemoprotozoa.</title>
        <authorList>
            <person name="Brayton K.A."/>
            <person name="Lau A.O.T."/>
            <person name="Herndon D.R."/>
            <person name="Hannick L."/>
            <person name="Kappmeyer L.S."/>
            <person name="Berens S.J."/>
            <person name="Bidwell S.L."/>
            <person name="Brown W.C."/>
            <person name="Crabtree J."/>
            <person name="Fadrosh D."/>
            <person name="Feldblum T."/>
            <person name="Forberger H.A."/>
            <person name="Haas B.J."/>
            <person name="Howell J.M."/>
            <person name="Khouri H."/>
            <person name="Koo H."/>
            <person name="Mann D.J."/>
            <person name="Norimine J."/>
            <person name="Paulsen I.T."/>
            <person name="Radune D."/>
            <person name="Ren Q."/>
            <person name="Smith R.K. Jr."/>
            <person name="Suarez C.E."/>
            <person name="White O."/>
            <person name="Wortman J.R."/>
            <person name="Knowles D.P. Jr."/>
            <person name="McElwain T.F."/>
            <person name="Nene V.M."/>
        </authorList>
    </citation>
    <scope>NUCLEOTIDE SEQUENCE [LARGE SCALE GENOMIC DNA]</scope>
    <source>
        <strain evidence="11">T2Bo</strain>
    </source>
</reference>
<evidence type="ECO:0000256" key="2">
    <source>
        <dbReference type="ARBA" id="ARBA00008896"/>
    </source>
</evidence>
<dbReference type="KEGG" id="bbo:BBOV_I003660"/>
<gene>
    <name evidence="11" type="ORF">BBOV_I003660</name>
</gene>
<comment type="catalytic activity">
    <reaction evidence="7">
        <text>carbamoyl phosphate + L-aspartate = N-carbamoyl-L-aspartate + phosphate + H(+)</text>
        <dbReference type="Rhea" id="RHEA:20013"/>
        <dbReference type="ChEBI" id="CHEBI:15378"/>
        <dbReference type="ChEBI" id="CHEBI:29991"/>
        <dbReference type="ChEBI" id="CHEBI:32814"/>
        <dbReference type="ChEBI" id="CHEBI:43474"/>
        <dbReference type="ChEBI" id="CHEBI:58228"/>
        <dbReference type="EC" id="2.1.3.2"/>
    </reaction>
</comment>
<organism evidence="11 12">
    <name type="scientific">Babesia bovis</name>
    <dbReference type="NCBI Taxonomy" id="5865"/>
    <lineage>
        <taxon>Eukaryota</taxon>
        <taxon>Sar</taxon>
        <taxon>Alveolata</taxon>
        <taxon>Apicomplexa</taxon>
        <taxon>Aconoidasida</taxon>
        <taxon>Piroplasmida</taxon>
        <taxon>Babesiidae</taxon>
        <taxon>Babesia</taxon>
    </lineage>
</organism>
<dbReference type="AlphaFoldDB" id="A7AWM0"/>
<dbReference type="Gene3D" id="3.40.50.1370">
    <property type="entry name" value="Aspartate/ornithine carbamoyltransferase"/>
    <property type="match status" value="2"/>
</dbReference>
<dbReference type="EMBL" id="AAXT01000005">
    <property type="protein sequence ID" value="EDO05448.1"/>
    <property type="molecule type" value="Genomic_DNA"/>
</dbReference>
<evidence type="ECO:0000313" key="12">
    <source>
        <dbReference type="Proteomes" id="UP000002173"/>
    </source>
</evidence>
<dbReference type="InterPro" id="IPR006132">
    <property type="entry name" value="Asp/Orn_carbamoyltranf_P-bd"/>
</dbReference>
<dbReference type="PRINTS" id="PR00100">
    <property type="entry name" value="AOTCASE"/>
</dbReference>
<dbReference type="InterPro" id="IPR006131">
    <property type="entry name" value="Asp_carbamoyltransf_Asp/Orn-bd"/>
</dbReference>
<dbReference type="GO" id="GO:0006520">
    <property type="term" value="P:amino acid metabolic process"/>
    <property type="evidence" value="ECO:0007669"/>
    <property type="project" value="InterPro"/>
</dbReference>
<dbReference type="Proteomes" id="UP000002173">
    <property type="component" value="Unassembled WGS sequence"/>
</dbReference>
<dbReference type="NCBIfam" id="NF002032">
    <property type="entry name" value="PRK00856.1"/>
    <property type="match status" value="1"/>
</dbReference>
<dbReference type="SUPFAM" id="SSF53671">
    <property type="entry name" value="Aspartate/ornithine carbamoyltransferase"/>
    <property type="match status" value="1"/>
</dbReference>
<reference evidence="12" key="2">
    <citation type="journal article" date="2020" name="Data Brief">
        <title>Transcriptome dataset of Babesia bovis life stages within vertebrate and invertebrate hosts.</title>
        <authorList>
            <person name="Ueti M.W."/>
            <person name="Johnson W.C."/>
            <person name="Kappmeyer L.S."/>
            <person name="Herndon D.R."/>
            <person name="Mousel M.R."/>
            <person name="Reif K.E."/>
            <person name="Taus N.S."/>
            <person name="Ifeonu O.O."/>
            <person name="Silva J.C."/>
            <person name="Suarez C.E."/>
            <person name="Brayton K.A."/>
        </authorList>
    </citation>
    <scope>NUCLEOTIDE SEQUENCE [LARGE SCALE GENOMIC DNA]</scope>
</reference>
<dbReference type="OMA" id="VLIMHPG"/>
<dbReference type="eggNOG" id="KOG0370">
    <property type="taxonomic scope" value="Eukaryota"/>
</dbReference>
<dbReference type="InParanoid" id="A7AWM0"/>
<dbReference type="STRING" id="5865.A7AWM0"/>
<dbReference type="GO" id="GO:0016597">
    <property type="term" value="F:amino acid binding"/>
    <property type="evidence" value="ECO:0007669"/>
    <property type="project" value="InterPro"/>
</dbReference>
<dbReference type="GO" id="GO:0044205">
    <property type="term" value="P:'de novo' UMP biosynthetic process"/>
    <property type="evidence" value="ECO:0007669"/>
    <property type="project" value="UniProtKB-UniPathway"/>
</dbReference>
<comment type="similarity">
    <text evidence="2">Belongs to the aspartate/ornithine carbamoyltransferase superfamily. ATCase family.</text>
</comment>
<dbReference type="GO" id="GO:0006207">
    <property type="term" value="P:'de novo' pyrimidine nucleobase biosynthetic process"/>
    <property type="evidence" value="ECO:0007669"/>
    <property type="project" value="InterPro"/>
</dbReference>
<sequence>MKMANSNNLVMSILGAGAVGVAIAYAASKSTKVRRFLVSCGICNSNPMADALEPQMRKVAKAMGSINILSVDDLSNQQIICLMELANFFKEKVSQKEDCQVLPNNIMVTLFMEPSTRTRCSFEAAMLRLGGKVISIADASTSSTAKGESEEDSVKVLSSYADVVVMRHSEKGIMERIKEHVKVPLINAGDGQGEHPSQALLDLYTILTYFPIMETNNERAFTICFVGDLKNGRTAHSLAKLLSRYNVVMRYVAPTQLQMPTEIQREVENNFAKYNIPDLPLSRQTSFSQLEDACEGADVIYVTRLQKERMDSQGAKGLLGSYGIQKTLLPKLMKHVKIMHPLPRIDELPPEIDNDERAIYFEQAQNGLYVRMAMLYLILNSKR</sequence>
<dbReference type="UniPathway" id="UPA00070">
    <property type="reaction ID" value="UER00116"/>
</dbReference>
<keyword evidence="5" id="KW-0665">Pyrimidine biosynthesis</keyword>
<feature type="domain" description="Aspartate/ornithine carbamoyltransferase Asp/Orn-binding" evidence="9">
    <location>
        <begin position="222"/>
        <end position="377"/>
    </location>
</feature>
<evidence type="ECO:0000256" key="7">
    <source>
        <dbReference type="ARBA" id="ARBA00048859"/>
    </source>
</evidence>
<evidence type="ECO:0000256" key="6">
    <source>
        <dbReference type="ARBA" id="ARBA00043884"/>
    </source>
</evidence>
<comment type="caution">
    <text evidence="11">The sequence shown here is derived from an EMBL/GenBank/DDBJ whole genome shotgun (WGS) entry which is preliminary data.</text>
</comment>
<protein>
    <recommendedName>
        <fullName evidence="3">aspartate carbamoyltransferase</fullName>
        <ecNumber evidence="3">2.1.3.2</ecNumber>
    </recommendedName>
</protein>
<dbReference type="RefSeq" id="XP_001609016.1">
    <property type="nucleotide sequence ID" value="XM_001608966.1"/>
</dbReference>
<reference evidence="12" key="3">
    <citation type="journal article" date="2021" name="Int. J. Parasitol.">
        <title>Comparative analysis of gene expression between Babesia bovis blood stages and kinetes allowed by improved genome annotation.</title>
        <authorList>
            <person name="Ueti M.W."/>
            <person name="Johnson W.C."/>
            <person name="Kappmeyer L.S."/>
            <person name="Herndon D.R."/>
            <person name="Mousel M.R."/>
            <person name="Reif K.E."/>
            <person name="Taus N.S."/>
            <person name="Ifeonu O.O."/>
            <person name="Silva J.C."/>
            <person name="Suarez C.E."/>
            <person name="Brayton K.A."/>
        </authorList>
    </citation>
    <scope>NUCLEOTIDE SEQUENCE [LARGE SCALE GENOMIC DNA]</scope>
</reference>
<evidence type="ECO:0000313" key="11">
    <source>
        <dbReference type="EMBL" id="EDO05448.1"/>
    </source>
</evidence>
<dbReference type="NCBIfam" id="TIGR00670">
    <property type="entry name" value="asp_carb_tr"/>
    <property type="match status" value="1"/>
</dbReference>
<dbReference type="Pfam" id="PF00185">
    <property type="entry name" value="OTCace"/>
    <property type="match status" value="1"/>
</dbReference>